<feature type="compositionally biased region" description="Low complexity" evidence="1">
    <location>
        <begin position="9"/>
        <end position="20"/>
    </location>
</feature>
<accession>A0ABD1LDC8</accession>
<gene>
    <name evidence="2" type="ORF">Fmac_025901</name>
</gene>
<name>A0ABD1LDC8_9FABA</name>
<protein>
    <submittedName>
        <fullName evidence="2">Uncharacterized protein</fullName>
    </submittedName>
</protein>
<feature type="region of interest" description="Disordered" evidence="1">
    <location>
        <begin position="96"/>
        <end position="127"/>
    </location>
</feature>
<evidence type="ECO:0000256" key="1">
    <source>
        <dbReference type="SAM" id="MobiDB-lite"/>
    </source>
</evidence>
<feature type="compositionally biased region" description="Basic and acidic residues" evidence="1">
    <location>
        <begin position="113"/>
        <end position="127"/>
    </location>
</feature>
<dbReference type="PANTHER" id="PTHR38221:SF1">
    <property type="entry name" value="OVULE PROTEIN"/>
    <property type="match status" value="1"/>
</dbReference>
<sequence length="220" mass="23731">MTSHPPSPASSGGFSPPSHGIIMVSPRDSQDAVFHTPPEDFSDASVDHCSVNHAVDVAAGSQGFVHLGRDSEFHHKQEIRVSSDITFDQFGDFEGELSDSEDGVGSDSSGECLQKEEGTGNCEGKKLVSESDESVNKVACTLEEGSGRREKGEKDLGDAVSVVECGSSMVKRKFSVFDVLRVISDIGAEDEDAVGNRSLWEVAQACGYTFPRPRWWPDNF</sequence>
<evidence type="ECO:0000313" key="2">
    <source>
        <dbReference type="EMBL" id="KAL2321522.1"/>
    </source>
</evidence>
<evidence type="ECO:0000313" key="3">
    <source>
        <dbReference type="Proteomes" id="UP001603857"/>
    </source>
</evidence>
<reference evidence="2 3" key="1">
    <citation type="submission" date="2024-08" db="EMBL/GenBank/DDBJ databases">
        <title>Insights into the chromosomal genome structure of Flemingia macrophylla.</title>
        <authorList>
            <person name="Ding Y."/>
            <person name="Zhao Y."/>
            <person name="Bi W."/>
            <person name="Wu M."/>
            <person name="Zhao G."/>
            <person name="Gong Y."/>
            <person name="Li W."/>
            <person name="Zhang P."/>
        </authorList>
    </citation>
    <scope>NUCLEOTIDE SEQUENCE [LARGE SCALE GENOMIC DNA]</scope>
    <source>
        <strain evidence="2">DYQJB</strain>
        <tissue evidence="2">Leaf</tissue>
    </source>
</reference>
<dbReference type="Proteomes" id="UP001603857">
    <property type="component" value="Unassembled WGS sequence"/>
</dbReference>
<dbReference type="EMBL" id="JBGMDY010000009">
    <property type="protein sequence ID" value="KAL2321522.1"/>
    <property type="molecule type" value="Genomic_DNA"/>
</dbReference>
<organism evidence="2 3">
    <name type="scientific">Flemingia macrophylla</name>
    <dbReference type="NCBI Taxonomy" id="520843"/>
    <lineage>
        <taxon>Eukaryota</taxon>
        <taxon>Viridiplantae</taxon>
        <taxon>Streptophyta</taxon>
        <taxon>Embryophyta</taxon>
        <taxon>Tracheophyta</taxon>
        <taxon>Spermatophyta</taxon>
        <taxon>Magnoliopsida</taxon>
        <taxon>eudicotyledons</taxon>
        <taxon>Gunneridae</taxon>
        <taxon>Pentapetalae</taxon>
        <taxon>rosids</taxon>
        <taxon>fabids</taxon>
        <taxon>Fabales</taxon>
        <taxon>Fabaceae</taxon>
        <taxon>Papilionoideae</taxon>
        <taxon>50 kb inversion clade</taxon>
        <taxon>NPAAA clade</taxon>
        <taxon>indigoferoid/millettioid clade</taxon>
        <taxon>Phaseoleae</taxon>
        <taxon>Flemingia</taxon>
    </lineage>
</organism>
<dbReference type="PANTHER" id="PTHR38221">
    <property type="entry name" value="BNAA04G14260D PROTEIN"/>
    <property type="match status" value="1"/>
</dbReference>
<feature type="region of interest" description="Disordered" evidence="1">
    <location>
        <begin position="1"/>
        <end position="39"/>
    </location>
</feature>
<proteinExistence type="predicted"/>
<dbReference type="AlphaFoldDB" id="A0ABD1LDC8"/>
<comment type="caution">
    <text evidence="2">The sequence shown here is derived from an EMBL/GenBank/DDBJ whole genome shotgun (WGS) entry which is preliminary data.</text>
</comment>
<keyword evidence="3" id="KW-1185">Reference proteome</keyword>